<evidence type="ECO:0000313" key="1">
    <source>
        <dbReference type="EMBL" id="GBN19005.1"/>
    </source>
</evidence>
<name>A0A4Y2LW11_ARAVE</name>
<protein>
    <submittedName>
        <fullName evidence="1">Uncharacterized protein</fullName>
    </submittedName>
</protein>
<dbReference type="AlphaFoldDB" id="A0A4Y2LW11"/>
<organism evidence="1 2">
    <name type="scientific">Araneus ventricosus</name>
    <name type="common">Orbweaver spider</name>
    <name type="synonym">Epeira ventricosa</name>
    <dbReference type="NCBI Taxonomy" id="182803"/>
    <lineage>
        <taxon>Eukaryota</taxon>
        <taxon>Metazoa</taxon>
        <taxon>Ecdysozoa</taxon>
        <taxon>Arthropoda</taxon>
        <taxon>Chelicerata</taxon>
        <taxon>Arachnida</taxon>
        <taxon>Araneae</taxon>
        <taxon>Araneomorphae</taxon>
        <taxon>Entelegynae</taxon>
        <taxon>Araneoidea</taxon>
        <taxon>Araneidae</taxon>
        <taxon>Araneus</taxon>
    </lineage>
</organism>
<evidence type="ECO:0000313" key="2">
    <source>
        <dbReference type="Proteomes" id="UP000499080"/>
    </source>
</evidence>
<sequence length="112" mass="12913">MAEGVISGRGRDVSECKWEQIIGQFQMQKSYNERTEITSIYLRTVQRIMRSWKDVNEPTSSGKMCGRKTILNNHGRRSLKRLVKFIRQKSTLELTNSFDKGSKPSSTGTIRQ</sequence>
<dbReference type="EMBL" id="BGPR01006435">
    <property type="protein sequence ID" value="GBN19005.1"/>
    <property type="molecule type" value="Genomic_DNA"/>
</dbReference>
<proteinExistence type="predicted"/>
<comment type="caution">
    <text evidence="1">The sequence shown here is derived from an EMBL/GenBank/DDBJ whole genome shotgun (WGS) entry which is preliminary data.</text>
</comment>
<accession>A0A4Y2LW11</accession>
<gene>
    <name evidence="1" type="ORF">AVEN_263212_1</name>
</gene>
<keyword evidence="2" id="KW-1185">Reference proteome</keyword>
<reference evidence="1 2" key="1">
    <citation type="journal article" date="2019" name="Sci. Rep.">
        <title>Orb-weaving spider Araneus ventricosus genome elucidates the spidroin gene catalogue.</title>
        <authorList>
            <person name="Kono N."/>
            <person name="Nakamura H."/>
            <person name="Ohtoshi R."/>
            <person name="Moran D.A.P."/>
            <person name="Shinohara A."/>
            <person name="Yoshida Y."/>
            <person name="Fujiwara M."/>
            <person name="Mori M."/>
            <person name="Tomita M."/>
            <person name="Arakawa K."/>
        </authorList>
    </citation>
    <scope>NUCLEOTIDE SEQUENCE [LARGE SCALE GENOMIC DNA]</scope>
</reference>
<dbReference type="Proteomes" id="UP000499080">
    <property type="component" value="Unassembled WGS sequence"/>
</dbReference>